<name>A0AAP0C0J4_9ASPA</name>
<dbReference type="InterPro" id="IPR035979">
    <property type="entry name" value="RBD_domain_sf"/>
</dbReference>
<dbReference type="PROSITE" id="PS50102">
    <property type="entry name" value="RRM"/>
    <property type="match status" value="2"/>
</dbReference>
<dbReference type="InterPro" id="IPR050886">
    <property type="entry name" value="RNA-binding_reg"/>
</dbReference>
<comment type="caution">
    <text evidence="4">The sequence shown here is derived from an EMBL/GenBank/DDBJ whole genome shotgun (WGS) entry which is preliminary data.</text>
</comment>
<evidence type="ECO:0000313" key="5">
    <source>
        <dbReference type="Proteomes" id="UP001418222"/>
    </source>
</evidence>
<feature type="domain" description="RRM" evidence="3">
    <location>
        <begin position="172"/>
        <end position="249"/>
    </location>
</feature>
<accession>A0AAP0C0J4</accession>
<evidence type="ECO:0000259" key="3">
    <source>
        <dbReference type="PROSITE" id="PS50102"/>
    </source>
</evidence>
<feature type="domain" description="RRM" evidence="3">
    <location>
        <begin position="81"/>
        <end position="158"/>
    </location>
</feature>
<dbReference type="GO" id="GO:0005634">
    <property type="term" value="C:nucleus"/>
    <property type="evidence" value="ECO:0007669"/>
    <property type="project" value="TreeGrafter"/>
</dbReference>
<dbReference type="SMART" id="SM00360">
    <property type="entry name" value="RRM"/>
    <property type="match status" value="2"/>
</dbReference>
<dbReference type="InterPro" id="IPR048289">
    <property type="entry name" value="RRM2_NsCP33-like"/>
</dbReference>
<dbReference type="PANTHER" id="PTHR48024:SF45">
    <property type="entry name" value="RNA BINDING DOMAIN PROTEIN"/>
    <property type="match status" value="1"/>
</dbReference>
<evidence type="ECO:0000256" key="2">
    <source>
        <dbReference type="PROSITE-ProRule" id="PRU00176"/>
    </source>
</evidence>
<dbReference type="Gene3D" id="3.30.70.330">
    <property type="match status" value="2"/>
</dbReference>
<dbReference type="GO" id="GO:0003723">
    <property type="term" value="F:RNA binding"/>
    <property type="evidence" value="ECO:0007669"/>
    <property type="project" value="UniProtKB-UniRule"/>
</dbReference>
<dbReference type="Proteomes" id="UP001418222">
    <property type="component" value="Unassembled WGS sequence"/>
</dbReference>
<keyword evidence="1 2" id="KW-0694">RNA-binding</keyword>
<dbReference type="InterPro" id="IPR012677">
    <property type="entry name" value="Nucleotide-bd_a/b_plait_sf"/>
</dbReference>
<dbReference type="Pfam" id="PF00076">
    <property type="entry name" value="RRM_1"/>
    <property type="match status" value="2"/>
</dbReference>
<organism evidence="4 5">
    <name type="scientific">Platanthera zijinensis</name>
    <dbReference type="NCBI Taxonomy" id="2320716"/>
    <lineage>
        <taxon>Eukaryota</taxon>
        <taxon>Viridiplantae</taxon>
        <taxon>Streptophyta</taxon>
        <taxon>Embryophyta</taxon>
        <taxon>Tracheophyta</taxon>
        <taxon>Spermatophyta</taxon>
        <taxon>Magnoliopsida</taxon>
        <taxon>Liliopsida</taxon>
        <taxon>Asparagales</taxon>
        <taxon>Orchidaceae</taxon>
        <taxon>Orchidoideae</taxon>
        <taxon>Orchideae</taxon>
        <taxon>Orchidinae</taxon>
        <taxon>Platanthera</taxon>
    </lineage>
</organism>
<dbReference type="EMBL" id="JBBWWQ010000001">
    <property type="protein sequence ID" value="KAK8956873.1"/>
    <property type="molecule type" value="Genomic_DNA"/>
</dbReference>
<proteinExistence type="predicted"/>
<gene>
    <name evidence="4" type="ORF">KSP39_PZI000093</name>
</gene>
<dbReference type="InterPro" id="IPR000504">
    <property type="entry name" value="RRM_dom"/>
</dbReference>
<protein>
    <recommendedName>
        <fullName evidence="3">RRM domain-containing protein</fullName>
    </recommendedName>
</protein>
<dbReference type="PANTHER" id="PTHR48024">
    <property type="entry name" value="GEO13361P1-RELATED"/>
    <property type="match status" value="1"/>
</dbReference>
<evidence type="ECO:0000256" key="1">
    <source>
        <dbReference type="ARBA" id="ARBA00022884"/>
    </source>
</evidence>
<dbReference type="AlphaFoldDB" id="A0AAP0C0J4"/>
<keyword evidence="5" id="KW-1185">Reference proteome</keyword>
<sequence>MPRGGKSMEESKKRKIVGGVEVLNHAGSDELSTLQLEKSMRLLLAPLGKDQLVDLLVKIGMKVPDVAEEIRGVASTDPVHRKLFVRGLAWETTSETLCAAFSVHGEIEEGAVIIDKATGKSRGFGFITYKNMESTRRALEEQSKLVDGRLAVCNLACEGLSSASVSADVASRKIYIGGLSPDISTETLLNLFGKHGEIEEGSVAYDKDTNASRGFGFVTYKTAEAAKRAIADSNKVLGGRTLTVKLADTQHKGKMMQSQVPATVVPIAIPIPGYPQSMNSPTSAAGALTYAPYLYHNPYSNVPQPHYLLQPQVPYAHIGAKNEPYGIPSVSPSGLPGYPYYITKP</sequence>
<dbReference type="SUPFAM" id="SSF54928">
    <property type="entry name" value="RNA-binding domain, RBD"/>
    <property type="match status" value="2"/>
</dbReference>
<evidence type="ECO:0000313" key="4">
    <source>
        <dbReference type="EMBL" id="KAK8956873.1"/>
    </source>
</evidence>
<reference evidence="4 5" key="1">
    <citation type="journal article" date="2022" name="Nat. Plants">
        <title>Genomes of leafy and leafless Platanthera orchids illuminate the evolution of mycoheterotrophy.</title>
        <authorList>
            <person name="Li M.H."/>
            <person name="Liu K.W."/>
            <person name="Li Z."/>
            <person name="Lu H.C."/>
            <person name="Ye Q.L."/>
            <person name="Zhang D."/>
            <person name="Wang J.Y."/>
            <person name="Li Y.F."/>
            <person name="Zhong Z.M."/>
            <person name="Liu X."/>
            <person name="Yu X."/>
            <person name="Liu D.K."/>
            <person name="Tu X.D."/>
            <person name="Liu B."/>
            <person name="Hao Y."/>
            <person name="Liao X.Y."/>
            <person name="Jiang Y.T."/>
            <person name="Sun W.H."/>
            <person name="Chen J."/>
            <person name="Chen Y.Q."/>
            <person name="Ai Y."/>
            <person name="Zhai J.W."/>
            <person name="Wu S.S."/>
            <person name="Zhou Z."/>
            <person name="Hsiao Y.Y."/>
            <person name="Wu W.L."/>
            <person name="Chen Y.Y."/>
            <person name="Lin Y.F."/>
            <person name="Hsu J.L."/>
            <person name="Li C.Y."/>
            <person name="Wang Z.W."/>
            <person name="Zhao X."/>
            <person name="Zhong W.Y."/>
            <person name="Ma X.K."/>
            <person name="Ma L."/>
            <person name="Huang J."/>
            <person name="Chen G.Z."/>
            <person name="Huang M.Z."/>
            <person name="Huang L."/>
            <person name="Peng D.H."/>
            <person name="Luo Y.B."/>
            <person name="Zou S.Q."/>
            <person name="Chen S.P."/>
            <person name="Lan S."/>
            <person name="Tsai W.C."/>
            <person name="Van de Peer Y."/>
            <person name="Liu Z.J."/>
        </authorList>
    </citation>
    <scope>NUCLEOTIDE SEQUENCE [LARGE SCALE GENOMIC DNA]</scope>
    <source>
        <strain evidence="4">Lor287</strain>
    </source>
</reference>
<dbReference type="CDD" id="cd21608">
    <property type="entry name" value="RRM2_NsCP33_like"/>
    <property type="match status" value="1"/>
</dbReference>